<accession>A0ABT9L5B1</accession>
<proteinExistence type="predicted"/>
<reference evidence="2 3" key="1">
    <citation type="submission" date="2023-07" db="EMBL/GenBank/DDBJ databases">
        <title>Sequencing the genomes of 1000 actinobacteria strains.</title>
        <authorList>
            <person name="Klenk H.-P."/>
        </authorList>
    </citation>
    <scope>NUCLEOTIDE SEQUENCE [LARGE SCALE GENOMIC DNA]</scope>
    <source>
        <strain evidence="2 3">DSM 41600</strain>
    </source>
</reference>
<sequence length="118" mass="12689">MGAATTAPAESAESVEQRTVVWCAMVLDRDPGVDVRDLPGIAVRWADCRFVRLAARRREALPVLATSSRPRRCEALPAPVTSARTPSAAAPAAPPWRRAAARVRAPRRAIGRARRSPG</sequence>
<feature type="compositionally biased region" description="Low complexity" evidence="1">
    <location>
        <begin position="77"/>
        <end position="98"/>
    </location>
</feature>
<keyword evidence="3" id="KW-1185">Reference proteome</keyword>
<organism evidence="2 3">
    <name type="scientific">Streptomyces demainii</name>
    <dbReference type="NCBI Taxonomy" id="588122"/>
    <lineage>
        <taxon>Bacteria</taxon>
        <taxon>Bacillati</taxon>
        <taxon>Actinomycetota</taxon>
        <taxon>Actinomycetes</taxon>
        <taxon>Kitasatosporales</taxon>
        <taxon>Streptomycetaceae</taxon>
        <taxon>Streptomyces</taxon>
    </lineage>
</organism>
<feature type="region of interest" description="Disordered" evidence="1">
    <location>
        <begin position="76"/>
        <end position="118"/>
    </location>
</feature>
<name>A0ABT9L5B1_9ACTN</name>
<dbReference type="EMBL" id="JAURUE010000002">
    <property type="protein sequence ID" value="MDP9615884.1"/>
    <property type="molecule type" value="Genomic_DNA"/>
</dbReference>
<feature type="compositionally biased region" description="Basic residues" evidence="1">
    <location>
        <begin position="99"/>
        <end position="118"/>
    </location>
</feature>
<evidence type="ECO:0000256" key="1">
    <source>
        <dbReference type="SAM" id="MobiDB-lite"/>
    </source>
</evidence>
<comment type="caution">
    <text evidence="2">The sequence shown here is derived from an EMBL/GenBank/DDBJ whole genome shotgun (WGS) entry which is preliminary data.</text>
</comment>
<gene>
    <name evidence="2" type="ORF">JOF35_008222</name>
</gene>
<evidence type="ECO:0000313" key="3">
    <source>
        <dbReference type="Proteomes" id="UP001234880"/>
    </source>
</evidence>
<dbReference type="Proteomes" id="UP001234880">
    <property type="component" value="Unassembled WGS sequence"/>
</dbReference>
<evidence type="ECO:0000313" key="2">
    <source>
        <dbReference type="EMBL" id="MDP9615884.1"/>
    </source>
</evidence>
<protein>
    <submittedName>
        <fullName evidence="2">Uncharacterized protein</fullName>
    </submittedName>
</protein>